<keyword evidence="6 9" id="KW-0812">Transmembrane</keyword>
<dbReference type="Gene3D" id="3.30.2090.10">
    <property type="entry name" value="Multidrug efflux transporter AcrB TolC docking domain, DN and DC subdomains"/>
    <property type="match status" value="2"/>
</dbReference>
<dbReference type="Gene3D" id="1.20.1640.10">
    <property type="entry name" value="Multidrug efflux transporter AcrB transmembrane domain"/>
    <property type="match status" value="2"/>
</dbReference>
<dbReference type="Pfam" id="PF00873">
    <property type="entry name" value="ACR_tran"/>
    <property type="match status" value="1"/>
</dbReference>
<feature type="transmembrane region" description="Helical" evidence="9">
    <location>
        <begin position="393"/>
        <end position="416"/>
    </location>
</feature>
<dbReference type="Gene3D" id="3.30.70.1430">
    <property type="entry name" value="Multidrug efflux transporter AcrB pore domain"/>
    <property type="match status" value="2"/>
</dbReference>
<comment type="similarity">
    <text evidence="2">Belongs to the outer membrane factor (OMF) (TC 1.B.17) family.</text>
</comment>
<evidence type="ECO:0000256" key="9">
    <source>
        <dbReference type="SAM" id="Phobius"/>
    </source>
</evidence>
<feature type="transmembrane region" description="Helical" evidence="9">
    <location>
        <begin position="1044"/>
        <end position="1064"/>
    </location>
</feature>
<evidence type="ECO:0000313" key="10">
    <source>
        <dbReference type="EMBL" id="QJD98515.1"/>
    </source>
</evidence>
<dbReference type="PANTHER" id="PTHR32063:SF24">
    <property type="entry name" value="CATION EFFLUX SYSTEM (ACRB_ACRD_ACRF FAMILY)"/>
    <property type="match status" value="1"/>
</dbReference>
<dbReference type="SUPFAM" id="SSF82714">
    <property type="entry name" value="Multidrug efflux transporter AcrB TolC docking domain, DN and DC subdomains"/>
    <property type="match status" value="2"/>
</dbReference>
<dbReference type="InterPro" id="IPR004763">
    <property type="entry name" value="CusA-like"/>
</dbReference>
<feature type="transmembrane region" description="Helical" evidence="9">
    <location>
        <begin position="541"/>
        <end position="558"/>
    </location>
</feature>
<dbReference type="Pfam" id="PF02321">
    <property type="entry name" value="OEP"/>
    <property type="match status" value="1"/>
</dbReference>
<evidence type="ECO:0000313" key="11">
    <source>
        <dbReference type="Proteomes" id="UP000503278"/>
    </source>
</evidence>
<dbReference type="Proteomes" id="UP000503278">
    <property type="component" value="Plasmid unnamed1"/>
</dbReference>
<dbReference type="GO" id="GO:0005886">
    <property type="term" value="C:plasma membrane"/>
    <property type="evidence" value="ECO:0007669"/>
    <property type="project" value="UniProtKB-SubCell"/>
</dbReference>
<dbReference type="SUPFAM" id="SSF56954">
    <property type="entry name" value="Outer membrane efflux proteins (OEP)"/>
    <property type="match status" value="1"/>
</dbReference>
<sequence>MFDKIIAFSISNKLVVGAFIFLLVAGGIYSLSRLPIDAQPDITNNQVQIITQAPTLGAQEVEQYITAPIELAIANVPQVIEKRSISRSGLSVITVVFEDDADIYWARQQISEGLKEAEAQIPKDTGEPTLAPITTGLGEIYQYVIHAKPGYEHKYSATDLRTMQDWIVRRQLAGTPGIAEISGWGGYVKQYEIAIDNERLNSLNITISDIYTALEKNNQNTGGSYIEQRSNAYFIRGLGQVKTLDDIEHIVVKNREDAPVVIGDIAKVQYGSANRYGAVTRNGQGEVVAGVALMLKGENFNEVIKRVKERMAQVQKSLPEGVVIEPFIDRTELVGRAIGTVERNLIEGGLIVVFILVLLLGNWRAGLVVASVIPLAMLFAITLMYLFGVSGNLMSLGAIDFGLIVDGAVIIVEAIVHRITETNKFQDREALNQQEMDGEVYEAASQIRHSAAFGEIIILIVYLPLFALVGIEGKMFRPMAETVAFAILGAFVLSLTYVPMASALFLSKKTHHKRNISDRIIDGLHRIYTPALNAVLRAKKLTVFLSAVLLAVAIWAFSKMGGEFIPTLEEGDLTVEIAMMQGTSLSQVVETFGKAERLLKQKFPEIKQAVTRIGSAEVPTDPMPFERGDMMLSMKPKDEWTSASDRGEMMEKIEQTLNNIPGINVEVTQPMQMRFNELMTGIRQDVAIKIFGDDLDVLAAQADKTAKLISSVKGVSEPIVEKVSGLPQVAVTYDRHKIAQYGLNIEDVNTALSTAFAGRVAGVVFEGEKRFEIVLRLSRELRSDIVNIENLYIPLPSGSKVPLSQVASIKIEDAPSQISREDGKRRIYVGFNVRGRDVESTVKDIQQLLNQKMKMPAGYYTTYGGQFQNLQEAKGRLGVAVPVALLLILVLLYFTFRSVRETLLIFSAVPLSAVGGVAALYLRGMPFSISAGVGFIALFGVAVLNGIVLIGYFNQLQAEGISDIVERVKKGTQVRLRPVIMTASVASLGFLPMAISTTAGAEVQRPLATVVIGGLISATLLTLLVLPVLYILFTKNHPQKPDKVMPLSPKLVTIFVLLAGSLFATQTVQAQDARPLTLMESIQTAIRNNPNLRRSTLEVSQNKALQGTAFDPGKTDITLTQDPTSGGNIDNSLGITQSFAFPTVYKAQGKVLKAQTALSERAKAITENELEKEVSAAYYQLWYAQNKLGQLTSQDSLYKRFSERAALRYKTGETSYLEQLSAVNAYREIGVAKKQAEADVLIARQELQQLLSVNYLPSIPEAPLERLIFTAPDSAAISKHPRVAYYQQRSALAEAQFKAEKSRYLPDLTLGYRQQLLVGAFNPANINRNYYPGTRIGGFEVGVAVPLFFGAQKSKVKAAQVGQQIAQTEQQQAAIFLTKQYNQGLQELAKQDEALRYYNEAGLKQAAEQIRIAQFAYSKGEIGYVEFIQNMTQAMNIRLSYLTALRDYNQAVIELNYLTSSEKL</sequence>
<evidence type="ECO:0000256" key="3">
    <source>
        <dbReference type="ARBA" id="ARBA00010942"/>
    </source>
</evidence>
<comment type="subcellular location">
    <subcellularLocation>
        <location evidence="1">Cell membrane</location>
        <topology evidence="1">Multi-pass membrane protein</topology>
    </subcellularLocation>
</comment>
<accession>A0A7L5E647</accession>
<dbReference type="Gene3D" id="1.20.1600.10">
    <property type="entry name" value="Outer membrane efflux proteins (OEP)"/>
    <property type="match status" value="1"/>
</dbReference>
<keyword evidence="11" id="KW-1185">Reference proteome</keyword>
<dbReference type="Gene3D" id="3.30.70.1320">
    <property type="entry name" value="Multidrug efflux transporter AcrB pore domain like"/>
    <property type="match status" value="1"/>
</dbReference>
<dbReference type="PRINTS" id="PR00702">
    <property type="entry name" value="ACRIFLAVINRP"/>
</dbReference>
<keyword evidence="10" id="KW-0614">Plasmid</keyword>
<dbReference type="RefSeq" id="WP_169611253.1">
    <property type="nucleotide sequence ID" value="NZ_CP051683.1"/>
</dbReference>
<feature type="transmembrane region" description="Helical" evidence="9">
    <location>
        <begin position="483"/>
        <end position="506"/>
    </location>
</feature>
<feature type="transmembrane region" description="Helical" evidence="9">
    <location>
        <begin position="928"/>
        <end position="953"/>
    </location>
</feature>
<dbReference type="SUPFAM" id="SSF82866">
    <property type="entry name" value="Multidrug efflux transporter AcrB transmembrane domain"/>
    <property type="match status" value="2"/>
</dbReference>
<comment type="similarity">
    <text evidence="3">Belongs to the resistance-nodulation-cell division (RND) (TC 2.A.6) family.</text>
</comment>
<evidence type="ECO:0000256" key="6">
    <source>
        <dbReference type="ARBA" id="ARBA00022692"/>
    </source>
</evidence>
<evidence type="ECO:0000256" key="4">
    <source>
        <dbReference type="ARBA" id="ARBA00022448"/>
    </source>
</evidence>
<proteinExistence type="inferred from homology"/>
<dbReference type="InterPro" id="IPR003423">
    <property type="entry name" value="OMP_efflux"/>
</dbReference>
<evidence type="ECO:0000256" key="5">
    <source>
        <dbReference type="ARBA" id="ARBA00022475"/>
    </source>
</evidence>
<keyword evidence="4" id="KW-0813">Transport</keyword>
<gene>
    <name evidence="10" type="ORF">HH214_21400</name>
</gene>
<dbReference type="KEGG" id="mrob:HH214_21400"/>
<evidence type="ECO:0000256" key="7">
    <source>
        <dbReference type="ARBA" id="ARBA00022989"/>
    </source>
</evidence>
<evidence type="ECO:0000256" key="8">
    <source>
        <dbReference type="ARBA" id="ARBA00023136"/>
    </source>
</evidence>
<reference evidence="10 11" key="1">
    <citation type="submission" date="2020-04" db="EMBL/GenBank/DDBJ databases">
        <title>Genome sequencing of novel species.</title>
        <authorList>
            <person name="Heo J."/>
            <person name="Kim S.-J."/>
            <person name="Kim J.-S."/>
            <person name="Hong S.-B."/>
            <person name="Kwon S.-W."/>
        </authorList>
    </citation>
    <scope>NUCLEOTIDE SEQUENCE [LARGE SCALE GENOMIC DNA]</scope>
    <source>
        <strain evidence="10 11">F39-2</strain>
        <plasmid evidence="10 11">unnamed1</plasmid>
    </source>
</reference>
<dbReference type="GO" id="GO:0008324">
    <property type="term" value="F:monoatomic cation transmembrane transporter activity"/>
    <property type="evidence" value="ECO:0007669"/>
    <property type="project" value="InterPro"/>
</dbReference>
<feature type="transmembrane region" description="Helical" evidence="9">
    <location>
        <begin position="1007"/>
        <end position="1032"/>
    </location>
</feature>
<feature type="transmembrane region" description="Helical" evidence="9">
    <location>
        <begin position="974"/>
        <end position="995"/>
    </location>
</feature>
<dbReference type="PANTHER" id="PTHR32063">
    <property type="match status" value="1"/>
</dbReference>
<feature type="transmembrane region" description="Helical" evidence="9">
    <location>
        <begin position="367"/>
        <end position="387"/>
    </location>
</feature>
<dbReference type="GO" id="GO:0042910">
    <property type="term" value="F:xenobiotic transmembrane transporter activity"/>
    <property type="evidence" value="ECO:0007669"/>
    <property type="project" value="TreeGrafter"/>
</dbReference>
<dbReference type="Gene3D" id="3.30.70.1440">
    <property type="entry name" value="Multidrug efflux transporter AcrB pore domain"/>
    <property type="match status" value="1"/>
</dbReference>
<keyword evidence="8 9" id="KW-0472">Membrane</keyword>
<dbReference type="GO" id="GO:0015562">
    <property type="term" value="F:efflux transmembrane transporter activity"/>
    <property type="evidence" value="ECO:0007669"/>
    <property type="project" value="InterPro"/>
</dbReference>
<evidence type="ECO:0000256" key="2">
    <source>
        <dbReference type="ARBA" id="ARBA00007613"/>
    </source>
</evidence>
<geneLocation type="plasmid" evidence="10 11">
    <name>unnamed1</name>
</geneLocation>
<dbReference type="InterPro" id="IPR027463">
    <property type="entry name" value="AcrB_DN_DC_subdom"/>
</dbReference>
<dbReference type="InterPro" id="IPR001036">
    <property type="entry name" value="Acrflvin-R"/>
</dbReference>
<keyword evidence="7 9" id="KW-1133">Transmembrane helix</keyword>
<evidence type="ECO:0000256" key="1">
    <source>
        <dbReference type="ARBA" id="ARBA00004651"/>
    </source>
</evidence>
<dbReference type="SUPFAM" id="SSF82693">
    <property type="entry name" value="Multidrug efflux transporter AcrB pore domain, PN1, PN2, PC1 and PC2 subdomains"/>
    <property type="match status" value="2"/>
</dbReference>
<protein>
    <submittedName>
        <fullName evidence="10">CusA/CzcA family heavy metal efflux RND transporter</fullName>
    </submittedName>
</protein>
<feature type="transmembrane region" description="Helical" evidence="9">
    <location>
        <begin position="344"/>
        <end position="360"/>
    </location>
</feature>
<feature type="transmembrane region" description="Helical" evidence="9">
    <location>
        <begin position="452"/>
        <end position="471"/>
    </location>
</feature>
<name>A0A7L5E647_9SPHI</name>
<organism evidence="10 11">
    <name type="scientific">Mucilaginibacter robiniae</name>
    <dbReference type="NCBI Taxonomy" id="2728022"/>
    <lineage>
        <taxon>Bacteria</taxon>
        <taxon>Pseudomonadati</taxon>
        <taxon>Bacteroidota</taxon>
        <taxon>Sphingobacteriia</taxon>
        <taxon>Sphingobacteriales</taxon>
        <taxon>Sphingobacteriaceae</taxon>
        <taxon>Mucilaginibacter</taxon>
    </lineage>
</organism>
<feature type="transmembrane region" description="Helical" evidence="9">
    <location>
        <begin position="903"/>
        <end position="922"/>
    </location>
</feature>
<dbReference type="EMBL" id="CP051683">
    <property type="protein sequence ID" value="QJD98515.1"/>
    <property type="molecule type" value="Genomic_DNA"/>
</dbReference>
<keyword evidence="5" id="KW-1003">Cell membrane</keyword>
<dbReference type="NCBIfam" id="TIGR00914">
    <property type="entry name" value="2A0601"/>
    <property type="match status" value="1"/>
</dbReference>
<feature type="transmembrane region" description="Helical" evidence="9">
    <location>
        <begin position="877"/>
        <end position="896"/>
    </location>
</feature>